<evidence type="ECO:0000256" key="6">
    <source>
        <dbReference type="ARBA" id="ARBA00022857"/>
    </source>
</evidence>
<keyword evidence="16" id="KW-1185">Reference proteome</keyword>
<dbReference type="AlphaFoldDB" id="A0A839JZF6"/>
<evidence type="ECO:0000259" key="13">
    <source>
        <dbReference type="Pfam" id="PF03807"/>
    </source>
</evidence>
<dbReference type="InterPro" id="IPR008927">
    <property type="entry name" value="6-PGluconate_DH-like_C_sf"/>
</dbReference>
<dbReference type="Pfam" id="PF03807">
    <property type="entry name" value="F420_oxidored"/>
    <property type="match status" value="1"/>
</dbReference>
<comment type="function">
    <text evidence="8 9">Catalyzes the reduction of 1-pyrroline-5-carboxylate (PCA) to L-proline.</text>
</comment>
<dbReference type="HAMAP" id="MF_01925">
    <property type="entry name" value="P5C_reductase"/>
    <property type="match status" value="1"/>
</dbReference>
<feature type="binding site" evidence="11">
    <location>
        <begin position="67"/>
        <end position="70"/>
    </location>
    <ligand>
        <name>NADP(+)</name>
        <dbReference type="ChEBI" id="CHEBI:58349"/>
    </ligand>
</feature>
<comment type="caution">
    <text evidence="15">The sequence shown here is derived from an EMBL/GenBank/DDBJ whole genome shotgun (WGS) entry which is preliminary data.</text>
</comment>
<comment type="pathway">
    <text evidence="9 12">Amino-acid biosynthesis; L-proline biosynthesis; L-proline from L-glutamate 5-semialdehyde: step 1/1.</text>
</comment>
<dbReference type="PANTHER" id="PTHR11645">
    <property type="entry name" value="PYRROLINE-5-CARBOXYLATE REDUCTASE"/>
    <property type="match status" value="1"/>
</dbReference>
<dbReference type="Gene3D" id="1.10.3730.10">
    <property type="entry name" value="ProC C-terminal domain-like"/>
    <property type="match status" value="1"/>
</dbReference>
<feature type="binding site" evidence="11">
    <location>
        <position position="54"/>
    </location>
    <ligand>
        <name>NADPH</name>
        <dbReference type="ChEBI" id="CHEBI:57783"/>
    </ligand>
</feature>
<dbReference type="PIRSF" id="PIRSF000193">
    <property type="entry name" value="Pyrrol-5-carb_rd"/>
    <property type="match status" value="1"/>
</dbReference>
<organism evidence="15 16">
    <name type="scientific">Variimorphobacter saccharofermentans</name>
    <dbReference type="NCBI Taxonomy" id="2755051"/>
    <lineage>
        <taxon>Bacteria</taxon>
        <taxon>Bacillati</taxon>
        <taxon>Bacillota</taxon>
        <taxon>Clostridia</taxon>
        <taxon>Lachnospirales</taxon>
        <taxon>Lachnospiraceae</taxon>
        <taxon>Variimorphobacter</taxon>
    </lineage>
</organism>
<dbReference type="InterPro" id="IPR029036">
    <property type="entry name" value="P5CR_dimer"/>
</dbReference>
<comment type="similarity">
    <text evidence="2 9 12">Belongs to the pyrroline-5-carboxylate reductase family.</text>
</comment>
<keyword evidence="6 9" id="KW-0521">NADP</keyword>
<evidence type="ECO:0000256" key="9">
    <source>
        <dbReference type="HAMAP-Rule" id="MF_01925"/>
    </source>
</evidence>
<comment type="subcellular location">
    <subcellularLocation>
        <location evidence="1 9">Cytoplasm</location>
    </subcellularLocation>
</comment>
<dbReference type="PANTHER" id="PTHR11645:SF0">
    <property type="entry name" value="PYRROLINE-5-CARBOXYLATE REDUCTASE 3"/>
    <property type="match status" value="1"/>
</dbReference>
<dbReference type="PROSITE" id="PS00521">
    <property type="entry name" value="P5CR"/>
    <property type="match status" value="1"/>
</dbReference>
<evidence type="ECO:0000256" key="11">
    <source>
        <dbReference type="PIRSR" id="PIRSR000193-1"/>
    </source>
</evidence>
<sequence>MALFGFIGAGNMGLPLMKAAAATFGKNEVIFTDASKERSQFVSDQTGIRFLTDNCSVVKQCKNLVLAVKPQFFPVVLNEIKDVVTKDQIVISIAAGIKIESIKSMLSNSVRIVRAMPNTPAMVLQGMSGICFSEDTFTDEEKEIIDRFFKSFGKYEVFDERLMNAVVCANGSSPAYVYMFIEALADSVVSYGIPRDKAYELAAQTVLGSAALVLETGEHPGKLKDQVCSPGGTTIAAVKALEEYGFRNAIMKATDACYKKCEELSNK</sequence>
<comment type="catalytic activity">
    <reaction evidence="9 12">
        <text>L-proline + NADP(+) = (S)-1-pyrroline-5-carboxylate + NADPH + 2 H(+)</text>
        <dbReference type="Rhea" id="RHEA:14109"/>
        <dbReference type="ChEBI" id="CHEBI:15378"/>
        <dbReference type="ChEBI" id="CHEBI:17388"/>
        <dbReference type="ChEBI" id="CHEBI:57783"/>
        <dbReference type="ChEBI" id="CHEBI:58349"/>
        <dbReference type="ChEBI" id="CHEBI:60039"/>
        <dbReference type="EC" id="1.5.1.2"/>
    </reaction>
</comment>
<dbReference type="UniPathway" id="UPA00098">
    <property type="reaction ID" value="UER00361"/>
</dbReference>
<keyword evidence="4 9" id="KW-0028">Amino-acid biosynthesis</keyword>
<dbReference type="SUPFAM" id="SSF48179">
    <property type="entry name" value="6-phosphogluconate dehydrogenase C-terminal domain-like"/>
    <property type="match status" value="1"/>
</dbReference>
<dbReference type="GO" id="GO:0004735">
    <property type="term" value="F:pyrroline-5-carboxylate reductase activity"/>
    <property type="evidence" value="ECO:0007669"/>
    <property type="project" value="UniProtKB-UniRule"/>
</dbReference>
<dbReference type="InterPro" id="IPR028939">
    <property type="entry name" value="P5C_Rdtase_cat_N"/>
</dbReference>
<accession>A0A839JZF6</accession>
<feature type="binding site" evidence="11">
    <location>
        <begin position="7"/>
        <end position="12"/>
    </location>
    <ligand>
        <name>NADP(+)</name>
        <dbReference type="ChEBI" id="CHEBI:58349"/>
    </ligand>
</feature>
<dbReference type="EMBL" id="JACEGA010000001">
    <property type="protein sequence ID" value="MBB2183063.1"/>
    <property type="molecule type" value="Genomic_DNA"/>
</dbReference>
<keyword evidence="5 9" id="KW-0641">Proline biosynthesis</keyword>
<evidence type="ECO:0000256" key="1">
    <source>
        <dbReference type="ARBA" id="ARBA00004496"/>
    </source>
</evidence>
<reference evidence="15 16" key="1">
    <citation type="submission" date="2020-07" db="EMBL/GenBank/DDBJ databases">
        <title>Characterization and genome sequencing of isolate MD1, a novel member within the family Lachnospiraceae.</title>
        <authorList>
            <person name="Rettenmaier R."/>
            <person name="Di Bello L."/>
            <person name="Zinser C."/>
            <person name="Scheitz K."/>
            <person name="Liebl W."/>
            <person name="Zverlov V."/>
        </authorList>
    </citation>
    <scope>NUCLEOTIDE SEQUENCE [LARGE SCALE GENOMIC DNA]</scope>
    <source>
        <strain evidence="15 16">MD1</strain>
    </source>
</reference>
<dbReference type="FunFam" id="1.10.3730.10:FF:000001">
    <property type="entry name" value="Pyrroline-5-carboxylate reductase"/>
    <property type="match status" value="1"/>
</dbReference>
<dbReference type="Pfam" id="PF14748">
    <property type="entry name" value="P5CR_dimer"/>
    <property type="match status" value="1"/>
</dbReference>
<dbReference type="InterPro" id="IPR053790">
    <property type="entry name" value="P5CR-like_CS"/>
</dbReference>
<evidence type="ECO:0000256" key="2">
    <source>
        <dbReference type="ARBA" id="ARBA00005525"/>
    </source>
</evidence>
<evidence type="ECO:0000256" key="8">
    <source>
        <dbReference type="ARBA" id="ARBA00058118"/>
    </source>
</evidence>
<evidence type="ECO:0000313" key="15">
    <source>
        <dbReference type="EMBL" id="MBB2183063.1"/>
    </source>
</evidence>
<feature type="domain" description="Pyrroline-5-carboxylate reductase dimerisation" evidence="14">
    <location>
        <begin position="160"/>
        <end position="264"/>
    </location>
</feature>
<dbReference type="InterPro" id="IPR036291">
    <property type="entry name" value="NAD(P)-bd_dom_sf"/>
</dbReference>
<dbReference type="GO" id="GO:0005737">
    <property type="term" value="C:cytoplasm"/>
    <property type="evidence" value="ECO:0007669"/>
    <property type="project" value="UniProtKB-SubCell"/>
</dbReference>
<evidence type="ECO:0000256" key="4">
    <source>
        <dbReference type="ARBA" id="ARBA00022605"/>
    </source>
</evidence>
<evidence type="ECO:0000256" key="12">
    <source>
        <dbReference type="RuleBase" id="RU003903"/>
    </source>
</evidence>
<keyword evidence="3 9" id="KW-0963">Cytoplasm</keyword>
<proteinExistence type="inferred from homology"/>
<dbReference type="GO" id="GO:0055129">
    <property type="term" value="P:L-proline biosynthetic process"/>
    <property type="evidence" value="ECO:0007669"/>
    <property type="project" value="UniProtKB-UniRule"/>
</dbReference>
<dbReference type="FunFam" id="3.40.50.720:FF:000190">
    <property type="entry name" value="Pyrroline-5-carboxylate reductase"/>
    <property type="match status" value="1"/>
</dbReference>
<dbReference type="Gene3D" id="3.40.50.720">
    <property type="entry name" value="NAD(P)-binding Rossmann-like Domain"/>
    <property type="match status" value="1"/>
</dbReference>
<dbReference type="InterPro" id="IPR000304">
    <property type="entry name" value="Pyrroline-COOH_reductase"/>
</dbReference>
<evidence type="ECO:0000259" key="14">
    <source>
        <dbReference type="Pfam" id="PF14748"/>
    </source>
</evidence>
<feature type="domain" description="Pyrroline-5-carboxylate reductase catalytic N-terminal" evidence="13">
    <location>
        <begin position="4"/>
        <end position="96"/>
    </location>
</feature>
<dbReference type="EC" id="1.5.1.2" evidence="9 10"/>
<evidence type="ECO:0000256" key="7">
    <source>
        <dbReference type="ARBA" id="ARBA00023002"/>
    </source>
</evidence>
<evidence type="ECO:0000313" key="16">
    <source>
        <dbReference type="Proteomes" id="UP000574276"/>
    </source>
</evidence>
<evidence type="ECO:0000256" key="5">
    <source>
        <dbReference type="ARBA" id="ARBA00022650"/>
    </source>
</evidence>
<dbReference type="NCBIfam" id="TIGR00112">
    <property type="entry name" value="proC"/>
    <property type="match status" value="1"/>
</dbReference>
<name>A0A839JZF6_9FIRM</name>
<dbReference type="RefSeq" id="WP_228352746.1">
    <property type="nucleotide sequence ID" value="NZ_JACEGA010000001.1"/>
</dbReference>
<evidence type="ECO:0000256" key="3">
    <source>
        <dbReference type="ARBA" id="ARBA00022490"/>
    </source>
</evidence>
<dbReference type="Proteomes" id="UP000574276">
    <property type="component" value="Unassembled WGS sequence"/>
</dbReference>
<protein>
    <recommendedName>
        <fullName evidence="9 10">Pyrroline-5-carboxylate reductase</fullName>
        <shortName evidence="9">P5C reductase</shortName>
        <shortName evidence="9">P5CR</shortName>
        <ecNumber evidence="9 10">1.5.1.2</ecNumber>
    </recommendedName>
    <alternativeName>
        <fullName evidence="9">PCA reductase</fullName>
    </alternativeName>
</protein>
<keyword evidence="7 9" id="KW-0560">Oxidoreductase</keyword>
<evidence type="ECO:0000256" key="10">
    <source>
        <dbReference type="NCBIfam" id="TIGR00112"/>
    </source>
</evidence>
<dbReference type="SUPFAM" id="SSF51735">
    <property type="entry name" value="NAD(P)-binding Rossmann-fold domains"/>
    <property type="match status" value="1"/>
</dbReference>
<comment type="catalytic activity">
    <reaction evidence="9">
        <text>L-proline + NAD(+) = (S)-1-pyrroline-5-carboxylate + NADH + 2 H(+)</text>
        <dbReference type="Rhea" id="RHEA:14105"/>
        <dbReference type="ChEBI" id="CHEBI:15378"/>
        <dbReference type="ChEBI" id="CHEBI:17388"/>
        <dbReference type="ChEBI" id="CHEBI:57540"/>
        <dbReference type="ChEBI" id="CHEBI:57945"/>
        <dbReference type="ChEBI" id="CHEBI:60039"/>
        <dbReference type="EC" id="1.5.1.2"/>
    </reaction>
</comment>
<gene>
    <name evidence="9 15" type="primary">proC</name>
    <name evidence="15" type="ORF">H0486_09245</name>
</gene>